<dbReference type="EMBL" id="JAWRVI010000127">
    <property type="protein sequence ID" value="KAK4075223.1"/>
    <property type="molecule type" value="Genomic_DNA"/>
</dbReference>
<dbReference type="Pfam" id="PF12697">
    <property type="entry name" value="Abhydrolase_6"/>
    <property type="match status" value="1"/>
</dbReference>
<gene>
    <name evidence="3" type="ORF">Purlil1_12734</name>
</gene>
<dbReference type="Proteomes" id="UP001287286">
    <property type="component" value="Unassembled WGS sequence"/>
</dbReference>
<sequence length="494" mass="53951">MLRRSLFCVTAGILAAINAQTPPVATHSTGFDSSVQLTQEQIDRAQLSNTIANNVETVINFDRSQLVFGGPLEDDFYTIPHLGNGSTSDLKAGALLKVQRVTDTTAYTIPPNTALSRIMYTTSNINGTILPATAFVLWPYHPRRFMRPHEDNSGSAPVVLWAHGTSGYFASAAPSAHRSLFYGYTAPFTLALEGYAVVAADFAGLGVSKAWSGSTHAHQYLNSPAAARDSLYALRAARQAFPTQLSKEFIIMGHSQGGGVAWSAAELLRNAPHQLADLVEGHRGTIATSPTTDLFSGMPQFVLPPVGLALGSLYTGFNLSDWFTPLGIARTELLAELDGSTSVMTQLFSEEGKEFVRPDYNETSWYSAAYESLSNAGKKDFRGPLLVIHGTDDIYVSYNVTDQTARDTCASVPGSHLEFVTLPHVGHVPALDASRPYWMQWITDRFERRPFQRSGCFRTEIAGFLPAEQYQTKGTSFTQWAGRPEWSYETPLGL</sequence>
<feature type="domain" description="AB hydrolase-1" evidence="2">
    <location>
        <begin position="159"/>
        <end position="432"/>
    </location>
</feature>
<dbReference type="InterPro" id="IPR005152">
    <property type="entry name" value="Lipase_secreted"/>
</dbReference>
<evidence type="ECO:0000313" key="4">
    <source>
        <dbReference type="Proteomes" id="UP001287286"/>
    </source>
</evidence>
<organism evidence="3 4">
    <name type="scientific">Purpureocillium lilacinum</name>
    <name type="common">Paecilomyces lilacinus</name>
    <dbReference type="NCBI Taxonomy" id="33203"/>
    <lineage>
        <taxon>Eukaryota</taxon>
        <taxon>Fungi</taxon>
        <taxon>Dikarya</taxon>
        <taxon>Ascomycota</taxon>
        <taxon>Pezizomycotina</taxon>
        <taxon>Sordariomycetes</taxon>
        <taxon>Hypocreomycetidae</taxon>
        <taxon>Hypocreales</taxon>
        <taxon>Ophiocordycipitaceae</taxon>
        <taxon>Purpureocillium</taxon>
    </lineage>
</organism>
<evidence type="ECO:0000313" key="3">
    <source>
        <dbReference type="EMBL" id="KAK4075223.1"/>
    </source>
</evidence>
<evidence type="ECO:0000259" key="2">
    <source>
        <dbReference type="Pfam" id="PF12697"/>
    </source>
</evidence>
<keyword evidence="1" id="KW-0732">Signal</keyword>
<dbReference type="SUPFAM" id="SSF53474">
    <property type="entry name" value="alpha/beta-Hydrolases"/>
    <property type="match status" value="1"/>
</dbReference>
<feature type="chain" id="PRO_5045634683" description="AB hydrolase-1 domain-containing protein" evidence="1">
    <location>
        <begin position="20"/>
        <end position="494"/>
    </location>
</feature>
<keyword evidence="4" id="KW-1185">Reference proteome</keyword>
<dbReference type="PANTHER" id="PTHR34853">
    <property type="match status" value="1"/>
</dbReference>
<name>A0ABR0BG90_PURLI</name>
<protein>
    <recommendedName>
        <fullName evidence="2">AB hydrolase-1 domain-containing protein</fullName>
    </recommendedName>
</protein>
<dbReference type="InterPro" id="IPR029058">
    <property type="entry name" value="AB_hydrolase_fold"/>
</dbReference>
<proteinExistence type="predicted"/>
<dbReference type="PANTHER" id="PTHR34853:SF1">
    <property type="entry name" value="LIPASE 5"/>
    <property type="match status" value="1"/>
</dbReference>
<reference evidence="3 4" key="1">
    <citation type="journal article" date="2024" name="Microbiol. Resour. Announc.">
        <title>Genome annotations for the ascomycete fungi Trichoderma harzianum, Trichoderma aggressivum, and Purpureocillium lilacinum.</title>
        <authorList>
            <person name="Beijen E.P.W."/>
            <person name="Ohm R.A."/>
        </authorList>
    </citation>
    <scope>NUCLEOTIDE SEQUENCE [LARGE SCALE GENOMIC DNA]</scope>
    <source>
        <strain evidence="3 4">CBS 150709</strain>
    </source>
</reference>
<comment type="caution">
    <text evidence="3">The sequence shown here is derived from an EMBL/GenBank/DDBJ whole genome shotgun (WGS) entry which is preliminary data.</text>
</comment>
<feature type="signal peptide" evidence="1">
    <location>
        <begin position="1"/>
        <end position="19"/>
    </location>
</feature>
<dbReference type="InterPro" id="IPR000073">
    <property type="entry name" value="AB_hydrolase_1"/>
</dbReference>
<accession>A0ABR0BG90</accession>
<evidence type="ECO:0000256" key="1">
    <source>
        <dbReference type="SAM" id="SignalP"/>
    </source>
</evidence>
<dbReference type="Gene3D" id="3.40.50.1820">
    <property type="entry name" value="alpha/beta hydrolase"/>
    <property type="match status" value="2"/>
</dbReference>